<feature type="domain" description="Transketolase-like pyrimidine-binding" evidence="13">
    <location>
        <begin position="283"/>
        <end position="448"/>
    </location>
</feature>
<dbReference type="GO" id="GO:0046872">
    <property type="term" value="F:metal ion binding"/>
    <property type="evidence" value="ECO:0007669"/>
    <property type="project" value="UniProtKB-KW"/>
</dbReference>
<comment type="subunit">
    <text evidence="5">Homodimer.</text>
</comment>
<keyword evidence="12" id="KW-0414">Isoprene biosynthesis</keyword>
<dbReference type="GO" id="GO:0016114">
    <property type="term" value="P:terpenoid biosynthetic process"/>
    <property type="evidence" value="ECO:0007669"/>
    <property type="project" value="InterPro"/>
</dbReference>
<evidence type="ECO:0000256" key="3">
    <source>
        <dbReference type="ARBA" id="ARBA00004980"/>
    </source>
</evidence>
<dbReference type="InterPro" id="IPR020826">
    <property type="entry name" value="Transketolase_BS"/>
</dbReference>
<comment type="similarity">
    <text evidence="4">Belongs to the transketolase family. DXPS subfamily.</text>
</comment>
<dbReference type="HAMAP" id="MF_00315">
    <property type="entry name" value="DXP_synth"/>
    <property type="match status" value="1"/>
</dbReference>
<dbReference type="EC" id="2.2.1.7" evidence="6"/>
<protein>
    <recommendedName>
        <fullName evidence="6">1-deoxy-D-xylulose-5-phosphate synthase</fullName>
        <ecNumber evidence="6">2.2.1.7</ecNumber>
    </recommendedName>
</protein>
<dbReference type="SUPFAM" id="SSF52518">
    <property type="entry name" value="Thiamin diphosphate-binding fold (THDP-binding)"/>
    <property type="match status" value="2"/>
</dbReference>
<evidence type="ECO:0000256" key="2">
    <source>
        <dbReference type="ARBA" id="ARBA00001964"/>
    </source>
</evidence>
<dbReference type="CDD" id="cd02007">
    <property type="entry name" value="TPP_DXS"/>
    <property type="match status" value="1"/>
</dbReference>
<dbReference type="FunFam" id="3.40.50.920:FF:000002">
    <property type="entry name" value="1-deoxy-D-xylulose-5-phosphate synthase"/>
    <property type="match status" value="1"/>
</dbReference>
<keyword evidence="10" id="KW-0784">Thiamine biosynthesis</keyword>
<gene>
    <name evidence="14" type="ORF">GBAR_LOCUS26896</name>
</gene>
<evidence type="ECO:0000313" key="15">
    <source>
        <dbReference type="Proteomes" id="UP001174909"/>
    </source>
</evidence>
<dbReference type="NCBIfam" id="NF003933">
    <property type="entry name" value="PRK05444.2-2"/>
    <property type="match status" value="1"/>
</dbReference>
<evidence type="ECO:0000256" key="10">
    <source>
        <dbReference type="ARBA" id="ARBA00022977"/>
    </source>
</evidence>
<dbReference type="GO" id="GO:0008661">
    <property type="term" value="F:1-deoxy-D-xylulose-5-phosphate synthase activity"/>
    <property type="evidence" value="ECO:0007669"/>
    <property type="project" value="UniProtKB-EC"/>
</dbReference>
<organism evidence="14 15">
    <name type="scientific">Geodia barretti</name>
    <name type="common">Barrett's horny sponge</name>
    <dbReference type="NCBI Taxonomy" id="519541"/>
    <lineage>
        <taxon>Eukaryota</taxon>
        <taxon>Metazoa</taxon>
        <taxon>Porifera</taxon>
        <taxon>Demospongiae</taxon>
        <taxon>Heteroscleromorpha</taxon>
        <taxon>Tetractinellida</taxon>
        <taxon>Astrophorina</taxon>
        <taxon>Geodiidae</taxon>
        <taxon>Geodia</taxon>
    </lineage>
</organism>
<dbReference type="NCBIfam" id="TIGR00204">
    <property type="entry name" value="dxs"/>
    <property type="match status" value="1"/>
</dbReference>
<evidence type="ECO:0000256" key="4">
    <source>
        <dbReference type="ARBA" id="ARBA00011081"/>
    </source>
</evidence>
<dbReference type="EMBL" id="CASHTH010003749">
    <property type="protein sequence ID" value="CAI8048788.1"/>
    <property type="molecule type" value="Genomic_DNA"/>
</dbReference>
<keyword evidence="8" id="KW-0479">Metal-binding</keyword>
<dbReference type="AlphaFoldDB" id="A0AA35X7Z3"/>
<dbReference type="PANTHER" id="PTHR43322:SF5">
    <property type="entry name" value="1-DEOXY-D-XYLULOSE-5-PHOSPHATE SYNTHASE, CHLOROPLASTIC"/>
    <property type="match status" value="1"/>
</dbReference>
<dbReference type="SMART" id="SM00861">
    <property type="entry name" value="Transket_pyr"/>
    <property type="match status" value="1"/>
</dbReference>
<dbReference type="InterPro" id="IPR029061">
    <property type="entry name" value="THDP-binding"/>
</dbReference>
<dbReference type="Proteomes" id="UP001174909">
    <property type="component" value="Unassembled WGS sequence"/>
</dbReference>
<dbReference type="SUPFAM" id="SSF52922">
    <property type="entry name" value="TK C-terminal domain-like"/>
    <property type="match status" value="1"/>
</dbReference>
<keyword evidence="15" id="KW-1185">Reference proteome</keyword>
<dbReference type="InterPro" id="IPR033248">
    <property type="entry name" value="Transketolase_C"/>
</dbReference>
<dbReference type="CDD" id="cd07033">
    <property type="entry name" value="TPP_PYR_DXS_TK_like"/>
    <property type="match status" value="1"/>
</dbReference>
<comment type="cofactor">
    <cofactor evidence="1">
        <name>Mg(2+)</name>
        <dbReference type="ChEBI" id="CHEBI:18420"/>
    </cofactor>
</comment>
<proteinExistence type="inferred from homology"/>
<evidence type="ECO:0000256" key="6">
    <source>
        <dbReference type="ARBA" id="ARBA00013150"/>
    </source>
</evidence>
<dbReference type="Gene3D" id="3.40.50.920">
    <property type="match status" value="1"/>
</dbReference>
<dbReference type="PROSITE" id="PS00802">
    <property type="entry name" value="TRANSKETOLASE_2"/>
    <property type="match status" value="1"/>
</dbReference>
<comment type="caution">
    <text evidence="14">The sequence shown here is derived from an EMBL/GenBank/DDBJ whole genome shotgun (WGS) entry which is preliminary data.</text>
</comment>
<dbReference type="PANTHER" id="PTHR43322">
    <property type="entry name" value="1-D-DEOXYXYLULOSE 5-PHOSPHATE SYNTHASE-RELATED"/>
    <property type="match status" value="1"/>
</dbReference>
<name>A0AA35X7Z3_GEOBA</name>
<dbReference type="InterPro" id="IPR005475">
    <property type="entry name" value="Transketolase-like_Pyr-bd"/>
</dbReference>
<evidence type="ECO:0000313" key="14">
    <source>
        <dbReference type="EMBL" id="CAI8048788.1"/>
    </source>
</evidence>
<dbReference type="InterPro" id="IPR005477">
    <property type="entry name" value="Dxylulose-5-P_synthase"/>
</dbReference>
<comment type="cofactor">
    <cofactor evidence="2">
        <name>thiamine diphosphate</name>
        <dbReference type="ChEBI" id="CHEBI:58937"/>
    </cofactor>
</comment>
<evidence type="ECO:0000256" key="7">
    <source>
        <dbReference type="ARBA" id="ARBA00022679"/>
    </source>
</evidence>
<dbReference type="Pfam" id="PF02779">
    <property type="entry name" value="Transket_pyr"/>
    <property type="match status" value="1"/>
</dbReference>
<comment type="pathway">
    <text evidence="3">Metabolic intermediate biosynthesis; 1-deoxy-D-xylulose 5-phosphate biosynthesis; 1-deoxy-D-xylulose 5-phosphate from D-glyceraldehyde 3-phosphate and pyruvate: step 1/1.</text>
</comment>
<dbReference type="FunFam" id="3.40.50.970:FF:000005">
    <property type="entry name" value="1-deoxy-D-xylulose-5-phosphate synthase"/>
    <property type="match status" value="1"/>
</dbReference>
<reference evidence="14" key="1">
    <citation type="submission" date="2023-03" db="EMBL/GenBank/DDBJ databases">
        <authorList>
            <person name="Steffen K."/>
            <person name="Cardenas P."/>
        </authorList>
    </citation>
    <scope>NUCLEOTIDE SEQUENCE</scope>
</reference>
<evidence type="ECO:0000256" key="5">
    <source>
        <dbReference type="ARBA" id="ARBA00011738"/>
    </source>
</evidence>
<dbReference type="Pfam" id="PF02780">
    <property type="entry name" value="Transketolase_C"/>
    <property type="match status" value="1"/>
</dbReference>
<evidence type="ECO:0000256" key="12">
    <source>
        <dbReference type="ARBA" id="ARBA00023229"/>
    </source>
</evidence>
<evidence type="ECO:0000259" key="13">
    <source>
        <dbReference type="SMART" id="SM00861"/>
    </source>
</evidence>
<keyword evidence="9" id="KW-0460">Magnesium</keyword>
<keyword evidence="11" id="KW-0786">Thiamine pyrophosphate</keyword>
<evidence type="ECO:0000256" key="9">
    <source>
        <dbReference type="ARBA" id="ARBA00022842"/>
    </source>
</evidence>
<sequence length="591" mass="63232">MRAYLLAVLSEHPGHFAPNFGTIELAIALHKVYDTPRDKVIWDIGHQAYPHKLLTGRRESFPTLRQRGGISGFLSRAESEYDVFGAGHSSTSIAAALGIATARDLINEHYKVVAVIGDGGLTGGMAFEALNAAGDFRNDMTVILNDNNMSISATVGAFSKHFHKLTSSPQYNFLRSGAKGLINMISEDAKQIARKIEASLKPGTLFEEFGFRYFGPLDGNDLEALIPVLTGIRSLTGPILLHVVTEKGRGYTPAEEDPVGFYSVSGPFNLKTGKTTKPKPETPAYTEVFSRTLIELAKRDARIVGVTAAMLGGTGLDKFASAFPSRCFDIGLAEQCAVTFAGGLAAQGMRPVAAIYSTFLQRSYDQVLHDVCIQNLPVIFALDRGGLVGADGPTHHGVFDLAFLRSIPNMVVMAPKDENELQSMVKTAVAYQEGPIAFRYPRGTGIGVKIAAEPQALPIGKSEIVREGEDVLVIAIGNRVYPALEAAQTLADSGISAAVINARFVKPLDTATILPLAERIGKVITIEDGVIMGGFGSAVLEALAAAGIKDVQITNLGIPDEFIEHGDIQQLYALCQCDADAVVRTAQAMLQ</sequence>
<dbReference type="Gene3D" id="3.40.50.970">
    <property type="match status" value="2"/>
</dbReference>
<dbReference type="InterPro" id="IPR009014">
    <property type="entry name" value="Transketo_C/PFOR_II"/>
</dbReference>
<evidence type="ECO:0000256" key="1">
    <source>
        <dbReference type="ARBA" id="ARBA00001946"/>
    </source>
</evidence>
<keyword evidence="7" id="KW-0808">Transferase</keyword>
<evidence type="ECO:0000256" key="11">
    <source>
        <dbReference type="ARBA" id="ARBA00023052"/>
    </source>
</evidence>
<dbReference type="Pfam" id="PF13292">
    <property type="entry name" value="DXP_synthase_N"/>
    <property type="match status" value="1"/>
</dbReference>
<accession>A0AA35X7Z3</accession>
<dbReference type="GO" id="GO:0009228">
    <property type="term" value="P:thiamine biosynthetic process"/>
    <property type="evidence" value="ECO:0007669"/>
    <property type="project" value="UniProtKB-KW"/>
</dbReference>
<evidence type="ECO:0000256" key="8">
    <source>
        <dbReference type="ARBA" id="ARBA00022723"/>
    </source>
</evidence>
<dbReference type="GO" id="GO:0005829">
    <property type="term" value="C:cytosol"/>
    <property type="evidence" value="ECO:0007669"/>
    <property type="project" value="TreeGrafter"/>
</dbReference>